<dbReference type="PANTHER" id="PTHR43678:SF1">
    <property type="entry name" value="BETA-N-ACETYLHEXOSAMINIDASE"/>
    <property type="match status" value="1"/>
</dbReference>
<name>A0AA37GU24_9PEZI</name>
<keyword evidence="6" id="KW-1185">Reference proteome</keyword>
<evidence type="ECO:0000313" key="6">
    <source>
        <dbReference type="Proteomes" id="UP001055172"/>
    </source>
</evidence>
<comment type="caution">
    <text evidence="5">The sequence shown here is derived from an EMBL/GenBank/DDBJ whole genome shotgun (WGS) entry which is preliminary data.</text>
</comment>
<dbReference type="GO" id="GO:0016798">
    <property type="term" value="F:hydrolase activity, acting on glycosyl bonds"/>
    <property type="evidence" value="ECO:0007669"/>
    <property type="project" value="UniProtKB-KW"/>
</dbReference>
<evidence type="ECO:0000313" key="5">
    <source>
        <dbReference type="EMBL" id="GJC87288.1"/>
    </source>
</evidence>
<gene>
    <name evidence="5" type="ORF">ColLi_10126</name>
</gene>
<evidence type="ECO:0000256" key="2">
    <source>
        <dbReference type="ARBA" id="ARBA00023295"/>
    </source>
</evidence>
<evidence type="ECO:0000256" key="3">
    <source>
        <dbReference type="SAM" id="SignalP"/>
    </source>
</evidence>
<dbReference type="InterPro" id="IPR052764">
    <property type="entry name" value="GH20_Enzymes"/>
</dbReference>
<accession>A0AA37GU24</accession>
<dbReference type="Gene3D" id="3.30.379.10">
    <property type="entry name" value="Chitobiase/beta-hexosaminidase domain 2-like"/>
    <property type="match status" value="1"/>
</dbReference>
<feature type="chain" id="PRO_5041267431" description="Beta-hexosaminidase bacterial type N-terminal domain-containing protein" evidence="3">
    <location>
        <begin position="19"/>
        <end position="245"/>
    </location>
</feature>
<proteinExistence type="predicted"/>
<dbReference type="AlphaFoldDB" id="A0AA37GU24"/>
<reference evidence="5 6" key="1">
    <citation type="submission" date="2021-07" db="EMBL/GenBank/DDBJ databases">
        <title>Genome data of Colletotrichum spaethianum.</title>
        <authorList>
            <person name="Utami Y.D."/>
            <person name="Hiruma K."/>
        </authorList>
    </citation>
    <scope>NUCLEOTIDE SEQUENCE [LARGE SCALE GENOMIC DNA]</scope>
    <source>
        <strain evidence="5 6">MAFF 242679</strain>
    </source>
</reference>
<feature type="domain" description="Beta-hexosaminidase bacterial type N-terminal" evidence="4">
    <location>
        <begin position="71"/>
        <end position="148"/>
    </location>
</feature>
<dbReference type="SUPFAM" id="SSF51445">
    <property type="entry name" value="(Trans)glycosidases"/>
    <property type="match status" value="1"/>
</dbReference>
<dbReference type="InterPro" id="IPR029018">
    <property type="entry name" value="Hex-like_dom2"/>
</dbReference>
<keyword evidence="2" id="KW-0326">Glycosidase</keyword>
<dbReference type="Proteomes" id="UP001055172">
    <property type="component" value="Unassembled WGS sequence"/>
</dbReference>
<dbReference type="SUPFAM" id="SSF55545">
    <property type="entry name" value="beta-N-acetylhexosaminidase-like domain"/>
    <property type="match status" value="1"/>
</dbReference>
<evidence type="ECO:0000256" key="1">
    <source>
        <dbReference type="ARBA" id="ARBA00022801"/>
    </source>
</evidence>
<sequence length="245" mass="25960">MRFTLLPISLVLTAAASSLPGLPTVPYTTTGGTLPSASLTKIIVSSEFAESVDEAGQTLIPPTLRSFATTFASDLGSVLNLDITIELGDAAEQGSIFLTLGDAKLYKDAAGRESSEGYSLNVTIDGVLITGASPLGAWWGTRTLLQQLILGHGELKLGYGTDSPGFPIRGMMPGAGAGARPSARGPTPEPFLVEMCAYMSFFKQNTFQLHLSDNLYNNVAIYSRERTLSLYAAFRLLSDDPSLEG</sequence>
<dbReference type="InterPro" id="IPR015882">
    <property type="entry name" value="HEX_bac_N"/>
</dbReference>
<evidence type="ECO:0000259" key="4">
    <source>
        <dbReference type="Pfam" id="PF02838"/>
    </source>
</evidence>
<keyword evidence="1" id="KW-0378">Hydrolase</keyword>
<keyword evidence="3" id="KW-0732">Signal</keyword>
<feature type="signal peptide" evidence="3">
    <location>
        <begin position="1"/>
        <end position="18"/>
    </location>
</feature>
<dbReference type="PANTHER" id="PTHR43678">
    <property type="entry name" value="PUTATIVE (AFU_ORTHOLOGUE AFUA_2G00640)-RELATED"/>
    <property type="match status" value="1"/>
</dbReference>
<organism evidence="5 6">
    <name type="scientific">Colletotrichum liriopes</name>
    <dbReference type="NCBI Taxonomy" id="708192"/>
    <lineage>
        <taxon>Eukaryota</taxon>
        <taxon>Fungi</taxon>
        <taxon>Dikarya</taxon>
        <taxon>Ascomycota</taxon>
        <taxon>Pezizomycotina</taxon>
        <taxon>Sordariomycetes</taxon>
        <taxon>Hypocreomycetidae</taxon>
        <taxon>Glomerellales</taxon>
        <taxon>Glomerellaceae</taxon>
        <taxon>Colletotrichum</taxon>
        <taxon>Colletotrichum spaethianum species complex</taxon>
    </lineage>
</organism>
<protein>
    <recommendedName>
        <fullName evidence="4">Beta-hexosaminidase bacterial type N-terminal domain-containing protein</fullName>
    </recommendedName>
</protein>
<dbReference type="EMBL" id="BPPX01000025">
    <property type="protein sequence ID" value="GJC87288.1"/>
    <property type="molecule type" value="Genomic_DNA"/>
</dbReference>
<dbReference type="InterPro" id="IPR017853">
    <property type="entry name" value="GH"/>
</dbReference>
<dbReference type="Pfam" id="PF02838">
    <property type="entry name" value="Glyco_hydro_20b"/>
    <property type="match status" value="1"/>
</dbReference>